<dbReference type="OrthoDB" id="2987415at2"/>
<keyword evidence="3" id="KW-1185">Reference proteome</keyword>
<feature type="compositionally biased region" description="Polar residues" evidence="1">
    <location>
        <begin position="171"/>
        <end position="206"/>
    </location>
</feature>
<feature type="compositionally biased region" description="Basic and acidic residues" evidence="1">
    <location>
        <begin position="114"/>
        <end position="150"/>
    </location>
</feature>
<sequence>MRDPKQILDSFRTDVSSRNMYTDLLRQFDLEEPNHGKPNRKKSSLSRSPMKGTAAVLSLCLVTGLTAGIGTASAESEIAPDHAPIDQPVQKPKVEVEQPKHDIQRGETPPSDQSPREDFSNKPKEVEKPKVEKAQVKENSEPIPTEKPKETTQSTHSPSSSTPMESDHSKSPQAVEQTPNHVTPPNEASSNASQGQTKANIQYQPNKEQKEQVGNHSSQLTEKASGIHKSEPSKNVSSQDSLLVAESNKQAKPEENKKEQPKTVEGGELPKTAGNDLNGVLMGSGMALLGSIYAFRRGKAKRS</sequence>
<dbReference type="Proteomes" id="UP000294937">
    <property type="component" value="Unassembled WGS sequence"/>
</dbReference>
<dbReference type="AlphaFoldDB" id="A0A4R3LAS2"/>
<evidence type="ECO:0000313" key="3">
    <source>
        <dbReference type="Proteomes" id="UP000294937"/>
    </source>
</evidence>
<gene>
    <name evidence="2" type="ORF">EDD58_101610</name>
</gene>
<reference evidence="2 3" key="1">
    <citation type="submission" date="2019-03" db="EMBL/GenBank/DDBJ databases">
        <title>Genomic Encyclopedia of Type Strains, Phase IV (KMG-IV): sequencing the most valuable type-strain genomes for metagenomic binning, comparative biology and taxonomic classification.</title>
        <authorList>
            <person name="Goeker M."/>
        </authorList>
    </citation>
    <scope>NUCLEOTIDE SEQUENCE [LARGE SCALE GENOMIC DNA]</scope>
    <source>
        <strain evidence="2 3">DSM 45707</strain>
    </source>
</reference>
<proteinExistence type="predicted"/>
<feature type="compositionally biased region" description="Low complexity" evidence="1">
    <location>
        <begin position="151"/>
        <end position="164"/>
    </location>
</feature>
<feature type="region of interest" description="Disordered" evidence="1">
    <location>
        <begin position="27"/>
        <end position="51"/>
    </location>
</feature>
<name>A0A4R3LAS2_9BACL</name>
<feature type="region of interest" description="Disordered" evidence="1">
    <location>
        <begin position="76"/>
        <end position="282"/>
    </location>
</feature>
<accession>A0A4R3LAS2</accession>
<evidence type="ECO:0000256" key="1">
    <source>
        <dbReference type="SAM" id="MobiDB-lite"/>
    </source>
</evidence>
<dbReference type="RefSeq" id="WP_131923335.1">
    <property type="nucleotide sequence ID" value="NZ_SMAG01000001.1"/>
</dbReference>
<protein>
    <submittedName>
        <fullName evidence="2">Uncharacterized protein</fullName>
    </submittedName>
</protein>
<dbReference type="EMBL" id="SMAG01000001">
    <property type="protein sequence ID" value="TCS96963.1"/>
    <property type="molecule type" value="Genomic_DNA"/>
</dbReference>
<feature type="compositionally biased region" description="Basic and acidic residues" evidence="1">
    <location>
        <begin position="249"/>
        <end position="262"/>
    </location>
</feature>
<evidence type="ECO:0000313" key="2">
    <source>
        <dbReference type="EMBL" id="TCS96963.1"/>
    </source>
</evidence>
<organism evidence="2 3">
    <name type="scientific">Hazenella coriacea</name>
    <dbReference type="NCBI Taxonomy" id="1179467"/>
    <lineage>
        <taxon>Bacteria</taxon>
        <taxon>Bacillati</taxon>
        <taxon>Bacillota</taxon>
        <taxon>Bacilli</taxon>
        <taxon>Bacillales</taxon>
        <taxon>Thermoactinomycetaceae</taxon>
        <taxon>Hazenella</taxon>
    </lineage>
</organism>
<comment type="caution">
    <text evidence="2">The sequence shown here is derived from an EMBL/GenBank/DDBJ whole genome shotgun (WGS) entry which is preliminary data.</text>
</comment>
<feature type="compositionally biased region" description="Basic and acidic residues" evidence="1">
    <location>
        <begin position="92"/>
        <end position="105"/>
    </location>
</feature>